<reference evidence="2" key="1">
    <citation type="submission" date="2013-09" db="EMBL/GenBank/DDBJ databases">
        <title>Corchorus olitorius genome sequencing.</title>
        <authorList>
            <person name="Alam M."/>
            <person name="Haque M.S."/>
            <person name="Islam M.S."/>
            <person name="Emdad E.M."/>
            <person name="Islam M.M."/>
            <person name="Ahmed B."/>
            <person name="Halim A."/>
            <person name="Hossen Q.M.M."/>
            <person name="Hossain M.Z."/>
            <person name="Ahmed R."/>
            <person name="Khan M.M."/>
            <person name="Islam R."/>
            <person name="Rashid M.M."/>
            <person name="Khan S.A."/>
            <person name="Rahman M.S."/>
            <person name="Alam M."/>
            <person name="Yahiya A.S."/>
            <person name="Khan M.S."/>
            <person name="Azam M.S."/>
            <person name="Haque T."/>
            <person name="Lashkar M.Z.H."/>
            <person name="Akhand A.I."/>
            <person name="Morshed G."/>
            <person name="Roy S."/>
            <person name="Uddin K.S."/>
            <person name="Rabeya T."/>
            <person name="Hossain A.S."/>
            <person name="Chowdhury A."/>
            <person name="Snigdha A.R."/>
            <person name="Mortoza M.S."/>
            <person name="Matin S.A."/>
            <person name="Hoque S.M.E."/>
            <person name="Islam M.K."/>
            <person name="Roy D.K."/>
            <person name="Haider R."/>
            <person name="Moosa M.M."/>
            <person name="Elias S.M."/>
            <person name="Hasan A.M."/>
            <person name="Jahan S."/>
            <person name="Shafiuddin M."/>
            <person name="Mahmood N."/>
            <person name="Shommy N.S."/>
        </authorList>
    </citation>
    <scope>NUCLEOTIDE SEQUENCE [LARGE SCALE GENOMIC DNA]</scope>
    <source>
        <strain evidence="2">cv. O-4</strain>
    </source>
</reference>
<name>A0A1R3KHW1_9ROSI</name>
<keyword evidence="2" id="KW-1185">Reference proteome</keyword>
<evidence type="ECO:0000313" key="1">
    <source>
        <dbReference type="EMBL" id="OMP06682.1"/>
    </source>
</evidence>
<sequence length="52" mass="5427">MALAPQALPGEIGRAMMKILVAVVRSVAADGACGEFAEAADSGVWVWVWDLP</sequence>
<evidence type="ECO:0000313" key="2">
    <source>
        <dbReference type="Proteomes" id="UP000187203"/>
    </source>
</evidence>
<dbReference type="Proteomes" id="UP000187203">
    <property type="component" value="Unassembled WGS sequence"/>
</dbReference>
<organism evidence="1 2">
    <name type="scientific">Corchorus olitorius</name>
    <dbReference type="NCBI Taxonomy" id="93759"/>
    <lineage>
        <taxon>Eukaryota</taxon>
        <taxon>Viridiplantae</taxon>
        <taxon>Streptophyta</taxon>
        <taxon>Embryophyta</taxon>
        <taxon>Tracheophyta</taxon>
        <taxon>Spermatophyta</taxon>
        <taxon>Magnoliopsida</taxon>
        <taxon>eudicotyledons</taxon>
        <taxon>Gunneridae</taxon>
        <taxon>Pentapetalae</taxon>
        <taxon>rosids</taxon>
        <taxon>malvids</taxon>
        <taxon>Malvales</taxon>
        <taxon>Malvaceae</taxon>
        <taxon>Grewioideae</taxon>
        <taxon>Apeibeae</taxon>
        <taxon>Corchorus</taxon>
    </lineage>
</organism>
<accession>A0A1R3KHW1</accession>
<dbReference type="EMBL" id="AWUE01013539">
    <property type="protein sequence ID" value="OMP06682.1"/>
    <property type="molecule type" value="Genomic_DNA"/>
</dbReference>
<protein>
    <submittedName>
        <fullName evidence="1">Uncharacterized protein</fullName>
    </submittedName>
</protein>
<gene>
    <name evidence="1" type="ORF">COLO4_07977</name>
</gene>
<dbReference type="AlphaFoldDB" id="A0A1R3KHW1"/>
<proteinExistence type="predicted"/>
<comment type="caution">
    <text evidence="1">The sequence shown here is derived from an EMBL/GenBank/DDBJ whole genome shotgun (WGS) entry which is preliminary data.</text>
</comment>